<dbReference type="SUPFAM" id="SSF82693">
    <property type="entry name" value="Multidrug efflux transporter AcrB pore domain, PN1, PN2, PC1 and PC2 subdomains"/>
    <property type="match status" value="3"/>
</dbReference>
<dbReference type="EMBL" id="FNFO01000008">
    <property type="protein sequence ID" value="SDL76442.1"/>
    <property type="molecule type" value="Genomic_DNA"/>
</dbReference>
<reference evidence="2 3" key="1">
    <citation type="submission" date="2016-10" db="EMBL/GenBank/DDBJ databases">
        <authorList>
            <person name="de Groot N.N."/>
        </authorList>
    </citation>
    <scope>NUCLEOTIDE SEQUENCE [LARGE SCALE GENOMIC DNA]</scope>
    <source>
        <strain evidence="2 3">DSM 25186</strain>
    </source>
</reference>
<feature type="transmembrane region" description="Helical" evidence="1">
    <location>
        <begin position="461"/>
        <end position="484"/>
    </location>
</feature>
<dbReference type="SUPFAM" id="SSF82714">
    <property type="entry name" value="Multidrug efflux transporter AcrB TolC docking domain, DN and DC subdomains"/>
    <property type="match status" value="2"/>
</dbReference>
<dbReference type="Gene3D" id="3.30.2090.10">
    <property type="entry name" value="Multidrug efflux transporter AcrB TolC docking domain, DN and DC subdomains"/>
    <property type="match status" value="2"/>
</dbReference>
<feature type="transmembrane region" description="Helical" evidence="1">
    <location>
        <begin position="384"/>
        <end position="408"/>
    </location>
</feature>
<feature type="transmembrane region" description="Helical" evidence="1">
    <location>
        <begin position="429"/>
        <end position="449"/>
    </location>
</feature>
<dbReference type="SUPFAM" id="SSF82866">
    <property type="entry name" value="Multidrug efflux transporter AcrB transmembrane domain"/>
    <property type="match status" value="2"/>
</dbReference>
<dbReference type="AlphaFoldDB" id="A0A1G9MQ71"/>
<proteinExistence type="predicted"/>
<keyword evidence="1" id="KW-0472">Membrane</keyword>
<feature type="transmembrane region" description="Helical" evidence="1">
    <location>
        <begin position="953"/>
        <end position="973"/>
    </location>
</feature>
<feature type="transmembrane region" description="Helical" evidence="1">
    <location>
        <begin position="979"/>
        <end position="998"/>
    </location>
</feature>
<dbReference type="InterPro" id="IPR001036">
    <property type="entry name" value="Acrflvin-R"/>
</dbReference>
<dbReference type="InterPro" id="IPR027463">
    <property type="entry name" value="AcrB_DN_DC_subdom"/>
</dbReference>
<evidence type="ECO:0000313" key="2">
    <source>
        <dbReference type="EMBL" id="SDL76442.1"/>
    </source>
</evidence>
<dbReference type="STRING" id="1075417.SAMN05421823_10856"/>
<dbReference type="PANTHER" id="PTHR32063:SF24">
    <property type="entry name" value="CATION EFFLUX SYSTEM (ACRB_ACRD_ACRF FAMILY)"/>
    <property type="match status" value="1"/>
</dbReference>
<gene>
    <name evidence="2" type="ORF">SAMN05421823_10856</name>
</gene>
<evidence type="ECO:0000256" key="1">
    <source>
        <dbReference type="SAM" id="Phobius"/>
    </source>
</evidence>
<organism evidence="2 3">
    <name type="scientific">Catalinimonas alkaloidigena</name>
    <dbReference type="NCBI Taxonomy" id="1075417"/>
    <lineage>
        <taxon>Bacteria</taxon>
        <taxon>Pseudomonadati</taxon>
        <taxon>Bacteroidota</taxon>
        <taxon>Cytophagia</taxon>
        <taxon>Cytophagales</taxon>
        <taxon>Catalimonadaceae</taxon>
        <taxon>Catalinimonas</taxon>
    </lineage>
</organism>
<name>A0A1G9MQ71_9BACT</name>
<keyword evidence="1" id="KW-0812">Transmembrane</keyword>
<dbReference type="GO" id="GO:0005886">
    <property type="term" value="C:plasma membrane"/>
    <property type="evidence" value="ECO:0007669"/>
    <property type="project" value="TreeGrafter"/>
</dbReference>
<dbReference type="RefSeq" id="WP_089684866.1">
    <property type="nucleotide sequence ID" value="NZ_FNFO01000008.1"/>
</dbReference>
<dbReference type="OrthoDB" id="9758234at2"/>
<feature type="transmembrane region" description="Helical" evidence="1">
    <location>
        <begin position="883"/>
        <end position="905"/>
    </location>
</feature>
<feature type="transmembrane region" description="Helical" evidence="1">
    <location>
        <begin position="339"/>
        <end position="372"/>
    </location>
</feature>
<dbReference type="Gene3D" id="3.30.70.1440">
    <property type="entry name" value="Multidrug efflux transporter AcrB pore domain"/>
    <property type="match status" value="1"/>
</dbReference>
<dbReference type="Proteomes" id="UP000198510">
    <property type="component" value="Unassembled WGS sequence"/>
</dbReference>
<dbReference type="Gene3D" id="3.30.70.1320">
    <property type="entry name" value="Multidrug efflux transporter AcrB pore domain like"/>
    <property type="match status" value="1"/>
</dbReference>
<sequence>MKISEFSVRNYQFTIIIFVMLMALGISSLLTMPRGEDPTFKSPTFPIIVLYPGTAPNDMEELVVDPIEEAITELDNVKTIESTIDDGLAVIRVEFVYSEDPDEKYDEVLREMNNLRGTGTLPADLLSLEVLEFTPDDVNILQAALVSETASYWQLQQQAEDLQDQLEKVRSLNNVETWAYPDRQIRIALDLEKMAQQRLPLNQVLGAVQASNVNIPGGSVDMGTKKYNIKTTQAYESLDEIRRTVVASSGQQVLYLKDIATVDFDYEDETYRGRLNGQRAVFVTASQKPGYNIFDTRDQYETVLGSFKAQLPPNIQFEKSFDQADSVGRRLSGFSRDFMIAIGLVLLTLLPLGLRASFVVMIAIPLCLAIGLSLLDFMGYSINQLSIVGLVVALGLLVDDSIVVVENIARFLREGYSRSQAAIKGTQQIGLAVVGCTAVLILAFLPLAFLPEGAGDFIRSLPVAVIATVVASLFVALTIVPFLASRFLKEGEGPEGNRVLRGLHRVIDRTYGPILHRALARPFMTLSIALALFVGSLALIPLVGTSVFPTSDKPMFLITAELPLGSNLDATDSVARFIERGLQDEPLIRNYATNVGKGNPRIYYNVVQRNEATNYSEVFVQLDAGLHVPEIKAVVDRLRERYTNYPGAKIEVKQFEQGPPVEAPVAIRVFGDNLDSLRALSFRVERLLKETPGTIYTNNPLTTLSTDVQVRVNKEKAGLLGIPVADINRTVRLGIAGIPVGTVQETEGDEFTMVATLPRTGRPRLDALEHLYVSAPTGALVPLKQLATWELTTSPTMIKHYDQERFVTLTSHVQSGYLTSDVTADVISKLDQMPFPEGYRYQAAGEVETSQDSFGGLGPIVIITIFSIIAILVLEFKTFKSTLIVLSVIPLGVIGAILALLFTGYTFSFTAVIGLIALVGIEIKNSILLVDFTNQLRVEGMELNRAIEQAGEVRFVPILLTTLTAIGGLIPLALEASPLYSPLAWVIIGGLLSSLLLTRVVTPVLYKLLPPQVAVQEASTVS</sequence>
<dbReference type="PANTHER" id="PTHR32063">
    <property type="match status" value="1"/>
</dbReference>
<feature type="transmembrane region" description="Helical" evidence="1">
    <location>
        <begin position="12"/>
        <end position="32"/>
    </location>
</feature>
<dbReference type="Pfam" id="PF00873">
    <property type="entry name" value="ACR_tran"/>
    <property type="match status" value="1"/>
</dbReference>
<evidence type="ECO:0000313" key="3">
    <source>
        <dbReference type="Proteomes" id="UP000198510"/>
    </source>
</evidence>
<feature type="transmembrane region" description="Helical" evidence="1">
    <location>
        <begin position="523"/>
        <end position="544"/>
    </location>
</feature>
<keyword evidence="3" id="KW-1185">Reference proteome</keyword>
<dbReference type="Gene3D" id="3.30.70.1430">
    <property type="entry name" value="Multidrug efflux transporter AcrB pore domain"/>
    <property type="match status" value="2"/>
</dbReference>
<feature type="transmembrane region" description="Helical" evidence="1">
    <location>
        <begin position="911"/>
        <end position="932"/>
    </location>
</feature>
<dbReference type="Gene3D" id="1.20.1640.10">
    <property type="entry name" value="Multidrug efflux transporter AcrB transmembrane domain"/>
    <property type="match status" value="2"/>
</dbReference>
<dbReference type="PRINTS" id="PR00702">
    <property type="entry name" value="ACRIFLAVINRP"/>
</dbReference>
<protein>
    <submittedName>
        <fullName evidence="2">Multidrug efflux pump subunit AcrB</fullName>
    </submittedName>
</protein>
<feature type="transmembrane region" description="Helical" evidence="1">
    <location>
        <begin position="856"/>
        <end position="876"/>
    </location>
</feature>
<keyword evidence="1" id="KW-1133">Transmembrane helix</keyword>
<dbReference type="GO" id="GO:0042910">
    <property type="term" value="F:xenobiotic transmembrane transporter activity"/>
    <property type="evidence" value="ECO:0007669"/>
    <property type="project" value="TreeGrafter"/>
</dbReference>
<accession>A0A1G9MQ71</accession>